<dbReference type="AlphaFoldDB" id="A0A2T6A236"/>
<protein>
    <submittedName>
        <fullName evidence="1">Uncharacterized protein</fullName>
    </submittedName>
</protein>
<sequence length="220" mass="24494">MQIATAFHRTDSEVSIKLDALRLERKRLVSVGAVALASSRRATAFHPANTRGTFGYHDGVEALRGEHVPKDGWAVYAVGGLEGIYNEEIKTIILFKNMDRCCSEDKKPQAASRIGVNSERICGFPLFESVGITLPEVAFTLLPNARRVKTSKYSVYYLMIDRNGNLELSSPVTKDRVIQGFTDRIFLAEGDDLDLELTLPDVGPMDGDEFVIEVKRKNEQ</sequence>
<dbReference type="OrthoDB" id="8349919at2"/>
<comment type="caution">
    <text evidence="1">The sequence shown here is derived from an EMBL/GenBank/DDBJ whole genome shotgun (WGS) entry which is preliminary data.</text>
</comment>
<organism evidence="1 2">
    <name type="scientific">Gemmobacter caeni</name>
    <dbReference type="NCBI Taxonomy" id="589035"/>
    <lineage>
        <taxon>Bacteria</taxon>
        <taxon>Pseudomonadati</taxon>
        <taxon>Pseudomonadota</taxon>
        <taxon>Alphaproteobacteria</taxon>
        <taxon>Rhodobacterales</taxon>
        <taxon>Paracoccaceae</taxon>
        <taxon>Gemmobacter</taxon>
    </lineage>
</organism>
<gene>
    <name evidence="1" type="ORF">C8N34_1476</name>
</gene>
<accession>A0A2T6A236</accession>
<dbReference type="Proteomes" id="UP000244224">
    <property type="component" value="Unassembled WGS sequence"/>
</dbReference>
<evidence type="ECO:0000313" key="2">
    <source>
        <dbReference type="Proteomes" id="UP000244224"/>
    </source>
</evidence>
<name>A0A2T6A236_9RHOB</name>
<keyword evidence="2" id="KW-1185">Reference proteome</keyword>
<dbReference type="EMBL" id="QBKP01000047">
    <property type="protein sequence ID" value="PTX37874.1"/>
    <property type="molecule type" value="Genomic_DNA"/>
</dbReference>
<proteinExistence type="predicted"/>
<dbReference type="RefSeq" id="WP_108131011.1">
    <property type="nucleotide sequence ID" value="NZ_QBKP01000047.1"/>
</dbReference>
<reference evidence="1 2" key="1">
    <citation type="submission" date="2018-04" db="EMBL/GenBank/DDBJ databases">
        <title>Genomic Encyclopedia of Archaeal and Bacterial Type Strains, Phase II (KMG-II): from individual species to whole genera.</title>
        <authorList>
            <person name="Goeker M."/>
        </authorList>
    </citation>
    <scope>NUCLEOTIDE SEQUENCE [LARGE SCALE GENOMIC DNA]</scope>
    <source>
        <strain evidence="1 2">DSM 21823</strain>
    </source>
</reference>
<evidence type="ECO:0000313" key="1">
    <source>
        <dbReference type="EMBL" id="PTX37874.1"/>
    </source>
</evidence>